<organism evidence="1">
    <name type="scientific">Anguilla anguilla</name>
    <name type="common">European freshwater eel</name>
    <name type="synonym">Muraena anguilla</name>
    <dbReference type="NCBI Taxonomy" id="7936"/>
    <lineage>
        <taxon>Eukaryota</taxon>
        <taxon>Metazoa</taxon>
        <taxon>Chordata</taxon>
        <taxon>Craniata</taxon>
        <taxon>Vertebrata</taxon>
        <taxon>Euteleostomi</taxon>
        <taxon>Actinopterygii</taxon>
        <taxon>Neopterygii</taxon>
        <taxon>Teleostei</taxon>
        <taxon>Anguilliformes</taxon>
        <taxon>Anguillidae</taxon>
        <taxon>Anguilla</taxon>
    </lineage>
</organism>
<evidence type="ECO:0008006" key="2">
    <source>
        <dbReference type="Google" id="ProtNLM"/>
    </source>
</evidence>
<dbReference type="EMBL" id="GBXM01061654">
    <property type="protein sequence ID" value="JAH46923.1"/>
    <property type="molecule type" value="Transcribed_RNA"/>
</dbReference>
<evidence type="ECO:0000313" key="1">
    <source>
        <dbReference type="EMBL" id="JAH46923.1"/>
    </source>
</evidence>
<protein>
    <recommendedName>
        <fullName evidence="2">PH domain-containing protein</fullName>
    </recommendedName>
</protein>
<name>A0A0E9T2L8_ANGAN</name>
<accession>A0A0E9T2L8</accession>
<sequence length="44" mass="5230">MVREGRLVFFFFREKEQAPSWMQEVVMLCFMNIHLSELGTATYG</sequence>
<reference evidence="1" key="2">
    <citation type="journal article" date="2015" name="Fish Shellfish Immunol.">
        <title>Early steps in the European eel (Anguilla anguilla)-Vibrio vulnificus interaction in the gills: Role of the RtxA13 toxin.</title>
        <authorList>
            <person name="Callol A."/>
            <person name="Pajuelo D."/>
            <person name="Ebbesson L."/>
            <person name="Teles M."/>
            <person name="MacKenzie S."/>
            <person name="Amaro C."/>
        </authorList>
    </citation>
    <scope>NUCLEOTIDE SEQUENCE</scope>
</reference>
<dbReference type="AlphaFoldDB" id="A0A0E9T2L8"/>
<proteinExistence type="predicted"/>
<reference evidence="1" key="1">
    <citation type="submission" date="2014-11" db="EMBL/GenBank/DDBJ databases">
        <authorList>
            <person name="Amaro Gonzalez C."/>
        </authorList>
    </citation>
    <scope>NUCLEOTIDE SEQUENCE</scope>
</reference>